<dbReference type="AlphaFoldDB" id="A0A2P8FXK3"/>
<dbReference type="OrthoDB" id="9816185at2"/>
<gene>
    <name evidence="1" type="ORF">CLV42_111167</name>
</gene>
<evidence type="ECO:0000313" key="1">
    <source>
        <dbReference type="EMBL" id="PSL26453.1"/>
    </source>
</evidence>
<reference evidence="1 2" key="1">
    <citation type="submission" date="2018-03" db="EMBL/GenBank/DDBJ databases">
        <title>Genomic Encyclopedia of Archaeal and Bacterial Type Strains, Phase II (KMG-II): from individual species to whole genera.</title>
        <authorList>
            <person name="Goeker M."/>
        </authorList>
    </citation>
    <scope>NUCLEOTIDE SEQUENCE [LARGE SCALE GENOMIC DNA]</scope>
    <source>
        <strain evidence="1 2">DSM 18107</strain>
    </source>
</reference>
<sequence length="311" mass="35815">MIPIRINKVAEFKTDHQNAIMDYMGAPSRRRKLAAIDTWLKRNAIIKQTFVEILVAPPADLRNMAKQLESIPKELPASIRSLRELYEKFASEKKTPFKIGSNKYGAYSFVRRTGVTVCPYCNRNYVINVPNAKKRTSQLDHIWGKDKYPLLALSLFNLVPSCGPCNHSKGATPGNYYNPYDGSVKNLPSFHVTLLGSNFFENLDHLRIDLKYPPGFTSQIENMYIDRLYIEHRDLVQELLKKKRIYNHVYSQQLVKQLSKLKVPGGLLLRDTTDFVNLFLGTFISPDEFHKRPFAKLTSDIWGQIFKNSKI</sequence>
<dbReference type="Proteomes" id="UP000240978">
    <property type="component" value="Unassembled WGS sequence"/>
</dbReference>
<accession>A0A2P8FXK3</accession>
<dbReference type="Gene3D" id="1.10.30.50">
    <property type="match status" value="1"/>
</dbReference>
<name>A0A2P8FXK3_9BACT</name>
<dbReference type="EMBL" id="PYGK01000011">
    <property type="protein sequence ID" value="PSL26453.1"/>
    <property type="molecule type" value="Genomic_DNA"/>
</dbReference>
<comment type="caution">
    <text evidence="1">The sequence shown here is derived from an EMBL/GenBank/DDBJ whole genome shotgun (WGS) entry which is preliminary data.</text>
</comment>
<proteinExistence type="predicted"/>
<evidence type="ECO:0000313" key="2">
    <source>
        <dbReference type="Proteomes" id="UP000240978"/>
    </source>
</evidence>
<keyword evidence="2" id="KW-1185">Reference proteome</keyword>
<dbReference type="RefSeq" id="WP_106604408.1">
    <property type="nucleotide sequence ID" value="NZ_PYGK01000011.1"/>
</dbReference>
<protein>
    <recommendedName>
        <fullName evidence="3">HNH endonuclease</fullName>
    </recommendedName>
</protein>
<organism evidence="1 2">
    <name type="scientific">Chitinophaga ginsengisoli</name>
    <dbReference type="NCBI Taxonomy" id="363837"/>
    <lineage>
        <taxon>Bacteria</taxon>
        <taxon>Pseudomonadati</taxon>
        <taxon>Bacteroidota</taxon>
        <taxon>Chitinophagia</taxon>
        <taxon>Chitinophagales</taxon>
        <taxon>Chitinophagaceae</taxon>
        <taxon>Chitinophaga</taxon>
    </lineage>
</organism>
<evidence type="ECO:0008006" key="3">
    <source>
        <dbReference type="Google" id="ProtNLM"/>
    </source>
</evidence>